<sequence>MTVHFTPGPWQARLGRVFGSDGRAIARLPVHQVAAYERQEANGRLIAHAPDLLSTLKLLMRDFLAEAESNRGHEPRTGELPHAYHVALSVIRGAEGEDVEADGRVA</sequence>
<dbReference type="AlphaFoldDB" id="A0A6L3T656"/>
<evidence type="ECO:0000313" key="2">
    <source>
        <dbReference type="Proteomes" id="UP000474159"/>
    </source>
</evidence>
<accession>A0A6L3T656</accession>
<proteinExistence type="predicted"/>
<dbReference type="OrthoDB" id="9157544at2"/>
<reference evidence="1 2" key="1">
    <citation type="submission" date="2019-09" db="EMBL/GenBank/DDBJ databases">
        <title>YIM 48816 draft genome.</title>
        <authorList>
            <person name="Jiang L."/>
        </authorList>
    </citation>
    <scope>NUCLEOTIDE SEQUENCE [LARGE SCALE GENOMIC DNA]</scope>
    <source>
        <strain evidence="1 2">YIM 48816</strain>
    </source>
</reference>
<organism evidence="1 2">
    <name type="scientific">Methylobacterium soli</name>
    <dbReference type="NCBI Taxonomy" id="553447"/>
    <lineage>
        <taxon>Bacteria</taxon>
        <taxon>Pseudomonadati</taxon>
        <taxon>Pseudomonadota</taxon>
        <taxon>Alphaproteobacteria</taxon>
        <taxon>Hyphomicrobiales</taxon>
        <taxon>Methylobacteriaceae</taxon>
        <taxon>Methylobacterium</taxon>
    </lineage>
</organism>
<comment type="caution">
    <text evidence="1">The sequence shown here is derived from an EMBL/GenBank/DDBJ whole genome shotgun (WGS) entry which is preliminary data.</text>
</comment>
<evidence type="ECO:0000313" key="1">
    <source>
        <dbReference type="EMBL" id="KAB1080861.1"/>
    </source>
</evidence>
<gene>
    <name evidence="1" type="ORF">F6X53_03965</name>
</gene>
<dbReference type="Proteomes" id="UP000474159">
    <property type="component" value="Unassembled WGS sequence"/>
</dbReference>
<dbReference type="EMBL" id="VZZK01000003">
    <property type="protein sequence ID" value="KAB1080861.1"/>
    <property type="molecule type" value="Genomic_DNA"/>
</dbReference>
<name>A0A6L3T656_9HYPH</name>
<keyword evidence="2" id="KW-1185">Reference proteome</keyword>
<dbReference type="RefSeq" id="WP_150997461.1">
    <property type="nucleotide sequence ID" value="NZ_VZZK01000003.1"/>
</dbReference>
<protein>
    <submittedName>
        <fullName evidence="1">Uncharacterized protein</fullName>
    </submittedName>
</protein>